<keyword evidence="1" id="KW-0812">Transmembrane</keyword>
<dbReference type="EMBL" id="GBXM01107665">
    <property type="protein sequence ID" value="JAH00912.1"/>
    <property type="molecule type" value="Transcribed_RNA"/>
</dbReference>
<organism evidence="2">
    <name type="scientific">Anguilla anguilla</name>
    <name type="common">European freshwater eel</name>
    <name type="synonym">Muraena anguilla</name>
    <dbReference type="NCBI Taxonomy" id="7936"/>
    <lineage>
        <taxon>Eukaryota</taxon>
        <taxon>Metazoa</taxon>
        <taxon>Chordata</taxon>
        <taxon>Craniata</taxon>
        <taxon>Vertebrata</taxon>
        <taxon>Euteleostomi</taxon>
        <taxon>Actinopterygii</taxon>
        <taxon>Neopterygii</taxon>
        <taxon>Teleostei</taxon>
        <taxon>Anguilliformes</taxon>
        <taxon>Anguillidae</taxon>
        <taxon>Anguilla</taxon>
    </lineage>
</organism>
<sequence>MVFKNAVRNIGCSNRMIIGFNWLLINIIQLGFILCLRQ</sequence>
<feature type="transmembrane region" description="Helical" evidence="1">
    <location>
        <begin position="16"/>
        <end position="36"/>
    </location>
</feature>
<reference evidence="2" key="1">
    <citation type="submission" date="2014-11" db="EMBL/GenBank/DDBJ databases">
        <authorList>
            <person name="Amaro Gonzalez C."/>
        </authorList>
    </citation>
    <scope>NUCLEOTIDE SEQUENCE</scope>
</reference>
<reference evidence="2" key="2">
    <citation type="journal article" date="2015" name="Fish Shellfish Immunol.">
        <title>Early steps in the European eel (Anguilla anguilla)-Vibrio vulnificus interaction in the gills: Role of the RtxA13 toxin.</title>
        <authorList>
            <person name="Callol A."/>
            <person name="Pajuelo D."/>
            <person name="Ebbesson L."/>
            <person name="Teles M."/>
            <person name="MacKenzie S."/>
            <person name="Amaro C."/>
        </authorList>
    </citation>
    <scope>NUCLEOTIDE SEQUENCE</scope>
</reference>
<protein>
    <submittedName>
        <fullName evidence="2">Uncharacterized protein</fullName>
    </submittedName>
</protein>
<accession>A0A0E9P9I8</accession>
<evidence type="ECO:0000256" key="1">
    <source>
        <dbReference type="SAM" id="Phobius"/>
    </source>
</evidence>
<keyword evidence="1" id="KW-1133">Transmembrane helix</keyword>
<evidence type="ECO:0000313" key="2">
    <source>
        <dbReference type="EMBL" id="JAH00912.1"/>
    </source>
</evidence>
<proteinExistence type="predicted"/>
<dbReference type="AlphaFoldDB" id="A0A0E9P9I8"/>
<keyword evidence="1" id="KW-0472">Membrane</keyword>
<name>A0A0E9P9I8_ANGAN</name>